<dbReference type="EMBL" id="JAVHNS010000015">
    <property type="protein sequence ID" value="KAK6334520.1"/>
    <property type="molecule type" value="Genomic_DNA"/>
</dbReference>
<evidence type="ECO:0008006" key="4">
    <source>
        <dbReference type="Google" id="ProtNLM"/>
    </source>
</evidence>
<dbReference type="SUPFAM" id="SSF52540">
    <property type="entry name" value="P-loop containing nucleoside triphosphate hydrolases"/>
    <property type="match status" value="1"/>
</dbReference>
<dbReference type="InterPro" id="IPR027417">
    <property type="entry name" value="P-loop_NTPase"/>
</dbReference>
<comment type="caution">
    <text evidence="2">The sequence shown here is derived from an EMBL/GenBank/DDBJ whole genome shotgun (WGS) entry which is preliminary data.</text>
</comment>
<dbReference type="AlphaFoldDB" id="A0AAV9U3R2"/>
<dbReference type="Gene3D" id="3.40.50.300">
    <property type="entry name" value="P-loop containing nucleotide triphosphate hydrolases"/>
    <property type="match status" value="1"/>
</dbReference>
<keyword evidence="1" id="KW-0732">Signal</keyword>
<protein>
    <recommendedName>
        <fullName evidence="4">NB-ARC domain-containing protein</fullName>
    </recommendedName>
</protein>
<dbReference type="Proteomes" id="UP001373714">
    <property type="component" value="Unassembled WGS sequence"/>
</dbReference>
<feature type="signal peptide" evidence="1">
    <location>
        <begin position="1"/>
        <end position="19"/>
    </location>
</feature>
<evidence type="ECO:0000256" key="1">
    <source>
        <dbReference type="SAM" id="SignalP"/>
    </source>
</evidence>
<reference evidence="2 3" key="1">
    <citation type="submission" date="2019-10" db="EMBL/GenBank/DDBJ databases">
        <authorList>
            <person name="Palmer J.M."/>
        </authorList>
    </citation>
    <scope>NUCLEOTIDE SEQUENCE [LARGE SCALE GENOMIC DNA]</scope>
    <source>
        <strain evidence="2 3">TWF730</strain>
    </source>
</reference>
<accession>A0AAV9U3R2</accession>
<feature type="chain" id="PRO_5043765588" description="NB-ARC domain-containing protein" evidence="1">
    <location>
        <begin position="20"/>
        <end position="985"/>
    </location>
</feature>
<gene>
    <name evidence="2" type="ORF">TWF730_003734</name>
</gene>
<sequence>MAGLTISAAVFGIIGGALKVGCSLKEVITTTIDAPDSVGAVMLTMDETKTIAAELYKFLETTQDSERNSIISLESFRQLEETIVGMIICLSKIEKKLAFCLGKNKGEIKGFKRAKWAYHEGDIETLRKRLKHHKVSISTLLLINNRTAKFCLAEQATRDRVIRIRKTIENDPDLQTHLQKRASICLGIMPDSLNTNINAHPSEYDGNCDSKSEDCATISLVSADENTKPEPTNPKIIVQEDDLTTDKGDYRISQYDFREVLNASRLYRNMRAGGLRESFVSYEGSQRGVTYSIFSRQSIITISDIAVYNLPISRSDIHNSDWYQFGDSENTDQTQVPDRAKNIYSPSLMPIRENAPDIVTAPTANPKISDCPTIQSSSQIDIRRSGSSPLDRNLHFCYPKNSFLDEAKLLNPVNPYFIKREEIASRILAATGAAGSVRTPVITLWGGLGCGKTELALDFLDRAPHVPAGEKIHRILIHAGRSHKIYDGLSDFARKAGLVPGNRSPGDNQMEAKATWNWLSKTDNYWILVLDDVTELPCLPEFTSLSNPRGVVVLTTRLKPKEEDTTTIEIGLFTKDQAAAAAGKYYQNHDESLATTDIDESLLTFVGGGDLLPIEIRAFLKYAAKKKISLGELSNSSTRRLVRQKYTVRDGYRIQTHGLLGKTPLYEAMWSEFERRDRNWDIGMDSRSIQGLWSTETPELLSHGILADVTTLSCSRCIDPKSLTLVDEYINMVYLRYCQKNREWGPLDGGNVPPVLAPDISDRNSSTIPKLARASYILRMSFEKRFYTICIISSFFRNALEWGTDIDNSRFYYWSRFYISKKKYFCHIKTLVREFISFPPAEPFSPSDVFSYLELITALSVALDCAQDDQDRSTLLELISGTLKTTLDAITGRSLNKPRILTKETIEFIREAADSLKTISSKESKKGGLDAAVTWGEAARCYYKTLCTYHQIFVGNEQPPPTQCKFPILFKLGRNDIAGLNDKSN</sequence>
<proteinExistence type="predicted"/>
<name>A0AAV9U3R2_9PEZI</name>
<evidence type="ECO:0000313" key="3">
    <source>
        <dbReference type="Proteomes" id="UP001373714"/>
    </source>
</evidence>
<keyword evidence="3" id="KW-1185">Reference proteome</keyword>
<evidence type="ECO:0000313" key="2">
    <source>
        <dbReference type="EMBL" id="KAK6334520.1"/>
    </source>
</evidence>
<organism evidence="2 3">
    <name type="scientific">Orbilia blumenaviensis</name>
    <dbReference type="NCBI Taxonomy" id="1796055"/>
    <lineage>
        <taxon>Eukaryota</taxon>
        <taxon>Fungi</taxon>
        <taxon>Dikarya</taxon>
        <taxon>Ascomycota</taxon>
        <taxon>Pezizomycotina</taxon>
        <taxon>Orbiliomycetes</taxon>
        <taxon>Orbiliales</taxon>
        <taxon>Orbiliaceae</taxon>
        <taxon>Orbilia</taxon>
    </lineage>
</organism>